<name>A0A947D838_9HYPH</name>
<comment type="caution">
    <text evidence="1">The sequence shown here is derived from an EMBL/GenBank/DDBJ whole genome shotgun (WGS) entry which is preliminary data.</text>
</comment>
<proteinExistence type="predicted"/>
<organism evidence="1 2">
    <name type="scientific">Prosthecodimorpha staleyi</name>
    <dbReference type="NCBI Taxonomy" id="2840188"/>
    <lineage>
        <taxon>Bacteria</taxon>
        <taxon>Pseudomonadati</taxon>
        <taxon>Pseudomonadota</taxon>
        <taxon>Alphaproteobacteria</taxon>
        <taxon>Hyphomicrobiales</taxon>
        <taxon>Ancalomicrobiaceae</taxon>
        <taxon>Prosthecodimorpha</taxon>
    </lineage>
</organism>
<evidence type="ECO:0000313" key="1">
    <source>
        <dbReference type="EMBL" id="MBT9291834.1"/>
    </source>
</evidence>
<dbReference type="EMBL" id="JAHHZF010000010">
    <property type="protein sequence ID" value="MBT9291834.1"/>
    <property type="molecule type" value="Genomic_DNA"/>
</dbReference>
<protein>
    <submittedName>
        <fullName evidence="1">Uncharacterized protein</fullName>
    </submittedName>
</protein>
<sequence length="72" mass="7918">MSRPLPGAPREPSCVLGRMIPTSIAPDAVKAAGWRDHGLLVVALNDPRLGWADRELIRTIGEKLYGTREGRR</sequence>
<reference evidence="1 2" key="1">
    <citation type="submission" date="2021-06" db="EMBL/GenBank/DDBJ databases">
        <authorList>
            <person name="Grouzdev D.S."/>
            <person name="Koziaeva V."/>
        </authorList>
    </citation>
    <scope>NUCLEOTIDE SEQUENCE [LARGE SCALE GENOMIC DNA]</scope>
    <source>
        <strain evidence="1 2">22</strain>
    </source>
</reference>
<dbReference type="RefSeq" id="WP_261970361.1">
    <property type="nucleotide sequence ID" value="NZ_JAHHZF010000010.1"/>
</dbReference>
<evidence type="ECO:0000313" key="2">
    <source>
        <dbReference type="Proteomes" id="UP000766595"/>
    </source>
</evidence>
<accession>A0A947D838</accession>
<keyword evidence="2" id="KW-1185">Reference proteome</keyword>
<dbReference type="AlphaFoldDB" id="A0A947D838"/>
<dbReference type="Proteomes" id="UP000766595">
    <property type="component" value="Unassembled WGS sequence"/>
</dbReference>
<gene>
    <name evidence="1" type="ORF">KL771_20385</name>
</gene>